<feature type="compositionally biased region" description="Low complexity" evidence="1">
    <location>
        <begin position="110"/>
        <end position="122"/>
    </location>
</feature>
<keyword evidence="3" id="KW-1185">Reference proteome</keyword>
<feature type="region of interest" description="Disordered" evidence="1">
    <location>
        <begin position="104"/>
        <end position="127"/>
    </location>
</feature>
<name>A0A9W4X051_9GLOM</name>
<dbReference type="AlphaFoldDB" id="A0A9W4X051"/>
<dbReference type="OrthoDB" id="2377132at2759"/>
<reference evidence="2" key="1">
    <citation type="submission" date="2022-08" db="EMBL/GenBank/DDBJ databases">
        <authorList>
            <person name="Kallberg Y."/>
            <person name="Tangrot J."/>
            <person name="Rosling A."/>
        </authorList>
    </citation>
    <scope>NUCLEOTIDE SEQUENCE</scope>
    <source>
        <strain evidence="2">Wild A</strain>
    </source>
</reference>
<evidence type="ECO:0000256" key="1">
    <source>
        <dbReference type="SAM" id="MobiDB-lite"/>
    </source>
</evidence>
<feature type="compositionally biased region" description="Polar residues" evidence="1">
    <location>
        <begin position="17"/>
        <end position="32"/>
    </location>
</feature>
<proteinExistence type="predicted"/>
<evidence type="ECO:0000313" key="2">
    <source>
        <dbReference type="EMBL" id="CAI2176557.1"/>
    </source>
</evidence>
<sequence>MTSLNEQNLSQDIAINASLNNKSTSSDELINDSQKRSDQCKDHDSKIVERSNVDESSTTTIQDNDDASRNHFHLSDFGDRVVGTVKHGLDAVFGTDIKNINYHDQEPTSRRSLALRSTSSRSVGELSSPEIVREQISETEEELLFVFPST</sequence>
<evidence type="ECO:0000313" key="3">
    <source>
        <dbReference type="Proteomes" id="UP001153678"/>
    </source>
</evidence>
<dbReference type="Proteomes" id="UP001153678">
    <property type="component" value="Unassembled WGS sequence"/>
</dbReference>
<comment type="caution">
    <text evidence="2">The sequence shown here is derived from an EMBL/GenBank/DDBJ whole genome shotgun (WGS) entry which is preliminary data.</text>
</comment>
<organism evidence="2 3">
    <name type="scientific">Funneliformis geosporum</name>
    <dbReference type="NCBI Taxonomy" id="1117311"/>
    <lineage>
        <taxon>Eukaryota</taxon>
        <taxon>Fungi</taxon>
        <taxon>Fungi incertae sedis</taxon>
        <taxon>Mucoromycota</taxon>
        <taxon>Glomeromycotina</taxon>
        <taxon>Glomeromycetes</taxon>
        <taxon>Glomerales</taxon>
        <taxon>Glomeraceae</taxon>
        <taxon>Funneliformis</taxon>
    </lineage>
</organism>
<protein>
    <submittedName>
        <fullName evidence="2">8014_t:CDS:1</fullName>
    </submittedName>
</protein>
<feature type="region of interest" description="Disordered" evidence="1">
    <location>
        <begin position="17"/>
        <end position="69"/>
    </location>
</feature>
<dbReference type="EMBL" id="CAMKVN010001519">
    <property type="protein sequence ID" value="CAI2176557.1"/>
    <property type="molecule type" value="Genomic_DNA"/>
</dbReference>
<gene>
    <name evidence="2" type="ORF">FWILDA_LOCUS7642</name>
</gene>
<feature type="compositionally biased region" description="Basic and acidic residues" evidence="1">
    <location>
        <begin position="33"/>
        <end position="53"/>
    </location>
</feature>
<accession>A0A9W4X051</accession>